<protein>
    <recommendedName>
        <fullName evidence="4">Secreted protein</fullName>
    </recommendedName>
</protein>
<evidence type="ECO:0000313" key="3">
    <source>
        <dbReference type="Proteomes" id="UP000324222"/>
    </source>
</evidence>
<reference evidence="2 3" key="1">
    <citation type="submission" date="2019-05" db="EMBL/GenBank/DDBJ databases">
        <title>Another draft genome of Portunus trituberculatus and its Hox gene families provides insights of decapod evolution.</title>
        <authorList>
            <person name="Jeong J.-H."/>
            <person name="Song I."/>
            <person name="Kim S."/>
            <person name="Choi T."/>
            <person name="Kim D."/>
            <person name="Ryu S."/>
            <person name="Kim W."/>
        </authorList>
    </citation>
    <scope>NUCLEOTIDE SEQUENCE [LARGE SCALE GENOMIC DNA]</scope>
    <source>
        <tissue evidence="2">Muscle</tissue>
    </source>
</reference>
<keyword evidence="3" id="KW-1185">Reference proteome</keyword>
<evidence type="ECO:0000313" key="2">
    <source>
        <dbReference type="EMBL" id="MPC85135.1"/>
    </source>
</evidence>
<accession>A0A5B7IRR0</accession>
<keyword evidence="1" id="KW-0732">Signal</keyword>
<evidence type="ECO:0000256" key="1">
    <source>
        <dbReference type="SAM" id="SignalP"/>
    </source>
</evidence>
<feature type="signal peptide" evidence="1">
    <location>
        <begin position="1"/>
        <end position="20"/>
    </location>
</feature>
<evidence type="ECO:0008006" key="4">
    <source>
        <dbReference type="Google" id="ProtNLM"/>
    </source>
</evidence>
<dbReference type="EMBL" id="VSRR010067451">
    <property type="protein sequence ID" value="MPC85135.1"/>
    <property type="molecule type" value="Genomic_DNA"/>
</dbReference>
<name>A0A5B7IRR0_PORTR</name>
<comment type="caution">
    <text evidence="2">The sequence shown here is derived from an EMBL/GenBank/DDBJ whole genome shotgun (WGS) entry which is preliminary data.</text>
</comment>
<dbReference type="AlphaFoldDB" id="A0A5B7IRR0"/>
<dbReference type="Proteomes" id="UP000324222">
    <property type="component" value="Unassembled WGS sequence"/>
</dbReference>
<gene>
    <name evidence="2" type="ORF">E2C01_079895</name>
</gene>
<feature type="chain" id="PRO_5022855731" description="Secreted protein" evidence="1">
    <location>
        <begin position="21"/>
        <end position="60"/>
    </location>
</feature>
<proteinExistence type="predicted"/>
<organism evidence="2 3">
    <name type="scientific">Portunus trituberculatus</name>
    <name type="common">Swimming crab</name>
    <name type="synonym">Neptunus trituberculatus</name>
    <dbReference type="NCBI Taxonomy" id="210409"/>
    <lineage>
        <taxon>Eukaryota</taxon>
        <taxon>Metazoa</taxon>
        <taxon>Ecdysozoa</taxon>
        <taxon>Arthropoda</taxon>
        <taxon>Crustacea</taxon>
        <taxon>Multicrustacea</taxon>
        <taxon>Malacostraca</taxon>
        <taxon>Eumalacostraca</taxon>
        <taxon>Eucarida</taxon>
        <taxon>Decapoda</taxon>
        <taxon>Pleocyemata</taxon>
        <taxon>Brachyura</taxon>
        <taxon>Eubrachyura</taxon>
        <taxon>Portunoidea</taxon>
        <taxon>Portunidae</taxon>
        <taxon>Portuninae</taxon>
        <taxon>Portunus</taxon>
    </lineage>
</organism>
<sequence>MVSLLLYCVYLCVFAGLVNLEPFEAVYYRPHQVKCRSSWAQFRGGRPVMAFRTSPLQEID</sequence>